<evidence type="ECO:0000313" key="1">
    <source>
        <dbReference type="EMBL" id="BCS88117.1"/>
    </source>
</evidence>
<organism evidence="1 2">
    <name type="scientific">Pseudodesulfovibrio sediminis</name>
    <dbReference type="NCBI Taxonomy" id="2810563"/>
    <lineage>
        <taxon>Bacteria</taxon>
        <taxon>Pseudomonadati</taxon>
        <taxon>Thermodesulfobacteriota</taxon>
        <taxon>Desulfovibrionia</taxon>
        <taxon>Desulfovibrionales</taxon>
        <taxon>Desulfovibrionaceae</taxon>
    </lineage>
</organism>
<dbReference type="EMBL" id="AP024485">
    <property type="protein sequence ID" value="BCS88117.1"/>
    <property type="molecule type" value="Genomic_DNA"/>
</dbReference>
<reference evidence="1" key="1">
    <citation type="journal article" date="2022" name="Arch. Microbiol.">
        <title>Pseudodesulfovibrio sediminis sp. nov., a mesophilic and neutrophilic sulfate-reducing bacterium isolated from sediment of a brackish lake.</title>
        <authorList>
            <person name="Takahashi A."/>
            <person name="Kojima H."/>
            <person name="Watanabe M."/>
            <person name="Fukui M."/>
        </authorList>
    </citation>
    <scope>NUCLEOTIDE SEQUENCE</scope>
    <source>
        <strain evidence="1">SF6</strain>
    </source>
</reference>
<dbReference type="RefSeq" id="WP_229595479.1">
    <property type="nucleotide sequence ID" value="NZ_AP024485.1"/>
</dbReference>
<protein>
    <recommendedName>
        <fullName evidence="3">DUF3800 domain-containing protein</fullName>
    </recommendedName>
</protein>
<name>A0ABM7P5B8_9BACT</name>
<accession>A0ABM7P5B8</accession>
<keyword evidence="2" id="KW-1185">Reference proteome</keyword>
<sequence length="265" mass="30048">MHIMLTDETNRRPSTRNKFFIYGGLVMPVDAVSDLDDGIKHIRQEAGYNSTDVLKFDTNARPEQVAIEACTDAKRQVIALCNELECKFIVHIILHAIIRNQDQDRHVKWAADYVIGRYNKYLNIVGDDGICVIDNLPCMGQWKYLGEKFCTGLQLPDGNRVLDRIKLFSATCVEASHANSAMDIVLGSFRYCVNDPQNLDAAREMLNSVVPLIWTTTLPDGRKSGSGRGLIFRPPIAEIRVDNYRQEYQTLIDNLNDLQNEPEDD</sequence>
<gene>
    <name evidence="1" type="ORF">PSDVSF_13590</name>
</gene>
<evidence type="ECO:0000313" key="2">
    <source>
        <dbReference type="Proteomes" id="UP001053296"/>
    </source>
</evidence>
<evidence type="ECO:0008006" key="3">
    <source>
        <dbReference type="Google" id="ProtNLM"/>
    </source>
</evidence>
<dbReference type="Proteomes" id="UP001053296">
    <property type="component" value="Chromosome"/>
</dbReference>
<proteinExistence type="predicted"/>